<gene>
    <name evidence="9" type="ORF">WICMUC_000513</name>
</gene>
<dbReference type="InterPro" id="IPR011417">
    <property type="entry name" value="ANTH_dom"/>
</dbReference>
<dbReference type="EMBL" id="JAEUBF010000159">
    <property type="protein sequence ID" value="KAH3680112.1"/>
    <property type="molecule type" value="Genomic_DNA"/>
</dbReference>
<evidence type="ECO:0000256" key="1">
    <source>
        <dbReference type="ARBA" id="ARBA00004496"/>
    </source>
</evidence>
<keyword evidence="4" id="KW-0009">Actin-binding</keyword>
<feature type="coiled-coil region" evidence="5">
    <location>
        <begin position="327"/>
        <end position="421"/>
    </location>
</feature>
<dbReference type="GO" id="GO:0048268">
    <property type="term" value="P:clathrin coat assembly"/>
    <property type="evidence" value="ECO:0007669"/>
    <property type="project" value="TreeGrafter"/>
</dbReference>
<keyword evidence="3" id="KW-0963">Cytoplasm</keyword>
<dbReference type="GO" id="GO:0007015">
    <property type="term" value="P:actin filament organization"/>
    <property type="evidence" value="ECO:0007669"/>
    <property type="project" value="TreeGrafter"/>
</dbReference>
<evidence type="ECO:0000256" key="5">
    <source>
        <dbReference type="SAM" id="Coils"/>
    </source>
</evidence>
<dbReference type="PROSITE" id="PS50942">
    <property type="entry name" value="ENTH"/>
    <property type="match status" value="1"/>
</dbReference>
<dbReference type="InterPro" id="IPR002558">
    <property type="entry name" value="ILWEQ_dom"/>
</dbReference>
<comment type="similarity">
    <text evidence="2">Belongs to the SLA2 family.</text>
</comment>
<evidence type="ECO:0000256" key="4">
    <source>
        <dbReference type="ARBA" id="ARBA00023203"/>
    </source>
</evidence>
<dbReference type="OrthoDB" id="10262320at2759"/>
<feature type="domain" description="I/LWEQ" evidence="8">
    <location>
        <begin position="796"/>
        <end position="1040"/>
    </location>
</feature>
<dbReference type="GO" id="GO:0080025">
    <property type="term" value="F:phosphatidylinositol-3,5-bisphosphate binding"/>
    <property type="evidence" value="ECO:0007669"/>
    <property type="project" value="TreeGrafter"/>
</dbReference>
<dbReference type="GO" id="GO:0032051">
    <property type="term" value="F:clathrin light chain binding"/>
    <property type="evidence" value="ECO:0007669"/>
    <property type="project" value="TreeGrafter"/>
</dbReference>
<feature type="domain" description="ENTH" evidence="7">
    <location>
        <begin position="2"/>
        <end position="129"/>
    </location>
</feature>
<dbReference type="GO" id="GO:0035615">
    <property type="term" value="F:clathrin adaptor activity"/>
    <property type="evidence" value="ECO:0007669"/>
    <property type="project" value="TreeGrafter"/>
</dbReference>
<keyword evidence="5" id="KW-0175">Coiled coil</keyword>
<comment type="subcellular location">
    <subcellularLocation>
        <location evidence="1">Cytoplasm</location>
    </subcellularLocation>
</comment>
<dbReference type="CDD" id="cd17007">
    <property type="entry name" value="ANTH_N_Sla2p"/>
    <property type="match status" value="1"/>
</dbReference>
<reference evidence="9" key="1">
    <citation type="journal article" date="2021" name="Open Biol.">
        <title>Shared evolutionary footprints suggest mitochondrial oxidative damage underlies multiple complex I losses in fungi.</title>
        <authorList>
            <person name="Schikora-Tamarit M.A."/>
            <person name="Marcet-Houben M."/>
            <person name="Nosek J."/>
            <person name="Gabaldon T."/>
        </authorList>
    </citation>
    <scope>NUCLEOTIDE SEQUENCE</scope>
    <source>
        <strain evidence="9">CBS6341</strain>
    </source>
</reference>
<dbReference type="InterPro" id="IPR035964">
    <property type="entry name" value="I/LWEQ_dom_sf"/>
</dbReference>
<comment type="caution">
    <text evidence="9">The sequence shown here is derived from an EMBL/GenBank/DDBJ whole genome shotgun (WGS) entry which is preliminary data.</text>
</comment>
<dbReference type="PANTHER" id="PTHR10407:SF15">
    <property type="entry name" value="HUNTINGTIN INTERACTING PROTEIN 1"/>
    <property type="match status" value="1"/>
</dbReference>
<dbReference type="PANTHER" id="PTHR10407">
    <property type="entry name" value="HUNTINGTIN INTERACTING PROTEIN 1"/>
    <property type="match status" value="1"/>
</dbReference>
<proteinExistence type="inferred from homology"/>
<dbReference type="GO" id="GO:0043325">
    <property type="term" value="F:phosphatidylinositol-3,4-bisphosphate binding"/>
    <property type="evidence" value="ECO:0007669"/>
    <property type="project" value="TreeGrafter"/>
</dbReference>
<accession>A0A9P8PYV5</accession>
<dbReference type="GO" id="GO:0006897">
    <property type="term" value="P:endocytosis"/>
    <property type="evidence" value="ECO:0007669"/>
    <property type="project" value="InterPro"/>
</dbReference>
<dbReference type="Pfam" id="PF07651">
    <property type="entry name" value="ANTH"/>
    <property type="match status" value="1"/>
</dbReference>
<dbReference type="InterPro" id="IPR008942">
    <property type="entry name" value="ENTH_VHS"/>
</dbReference>
<feature type="coiled-coil region" evidence="5">
    <location>
        <begin position="454"/>
        <end position="618"/>
    </location>
</feature>
<keyword evidence="10" id="KW-1185">Reference proteome</keyword>
<feature type="region of interest" description="Disordered" evidence="6">
    <location>
        <begin position="261"/>
        <end position="295"/>
    </location>
</feature>
<dbReference type="SMART" id="SM00307">
    <property type="entry name" value="ILWEQ"/>
    <property type="match status" value="1"/>
</dbReference>
<dbReference type="SUPFAM" id="SSF109885">
    <property type="entry name" value="I/LWEQ domain"/>
    <property type="match status" value="1"/>
</dbReference>
<dbReference type="SMART" id="SM00273">
    <property type="entry name" value="ENTH"/>
    <property type="match status" value="1"/>
</dbReference>
<dbReference type="SUPFAM" id="SSF48464">
    <property type="entry name" value="ENTH/VHS domain"/>
    <property type="match status" value="1"/>
</dbReference>
<dbReference type="InterPro" id="IPR013809">
    <property type="entry name" value="ENTH"/>
</dbReference>
<dbReference type="GO" id="GO:0030136">
    <property type="term" value="C:clathrin-coated vesicle"/>
    <property type="evidence" value="ECO:0007669"/>
    <property type="project" value="TreeGrafter"/>
</dbReference>
<evidence type="ECO:0000256" key="3">
    <source>
        <dbReference type="ARBA" id="ARBA00022490"/>
    </source>
</evidence>
<dbReference type="Proteomes" id="UP000769528">
    <property type="component" value="Unassembled WGS sequence"/>
</dbReference>
<organism evidence="9 10">
    <name type="scientific">Wickerhamomyces mucosus</name>
    <dbReference type="NCBI Taxonomy" id="1378264"/>
    <lineage>
        <taxon>Eukaryota</taxon>
        <taxon>Fungi</taxon>
        <taxon>Dikarya</taxon>
        <taxon>Ascomycota</taxon>
        <taxon>Saccharomycotina</taxon>
        <taxon>Saccharomycetes</taxon>
        <taxon>Phaffomycetales</taxon>
        <taxon>Wickerhamomycetaceae</taxon>
        <taxon>Wickerhamomyces</taxon>
    </lineage>
</organism>
<reference evidence="9" key="2">
    <citation type="submission" date="2021-01" db="EMBL/GenBank/DDBJ databases">
        <authorList>
            <person name="Schikora-Tamarit M.A."/>
        </authorList>
    </citation>
    <scope>NUCLEOTIDE SEQUENCE</scope>
    <source>
        <strain evidence="9">CBS6341</strain>
    </source>
</reference>
<evidence type="ECO:0000259" key="7">
    <source>
        <dbReference type="PROSITE" id="PS50942"/>
    </source>
</evidence>
<evidence type="ECO:0000313" key="10">
    <source>
        <dbReference type="Proteomes" id="UP000769528"/>
    </source>
</evidence>
<name>A0A9P8PYV5_9ASCO</name>
<evidence type="ECO:0000256" key="2">
    <source>
        <dbReference type="ARBA" id="ARBA00010135"/>
    </source>
</evidence>
<evidence type="ECO:0000256" key="6">
    <source>
        <dbReference type="SAM" id="MobiDB-lite"/>
    </source>
</evidence>
<feature type="coiled-coil region" evidence="5">
    <location>
        <begin position="999"/>
        <end position="1028"/>
    </location>
</feature>
<dbReference type="Pfam" id="PF01608">
    <property type="entry name" value="I_LWEQ"/>
    <property type="match status" value="1"/>
</dbReference>
<sequence>MSKTISDSDLQTALRKATSAEESAPKRKHVRACIVYTWDHKNSKAFWNYIKLLPITTDEVQLFKALITIHKVLQEGHQSALKDGIRNIDWVNSLGRAVHRDGDYARLIREYVHYLTRKLNFHRNHRGFNGTFEYEEYVSLVTVQNPDEGYQAVLDLMDLQDSLDDLQRLIFSSISHDRKSECKISALVPLVTESYGIYKFITSMLRGIYRSTGSEDVLQPLRERYDSQHQRLFEFYADCSSIRYLTSLITIPRLPERAPNLFITDDDDEESNQRPVSRQSQPVSEPEPISSQPTIEQTFQQPIASQPTGVDFWNTQQSAYEAEQQRLAQEQQQQLLQQQQLAEQQRELFQQQQREQVEQQRLAQEQLYRDQIANQAQGRVAELERDLLGLRNQYESNQLLLSQYDQRVQALESEIATTTQSATQQIASKDELINNFQEQVSLWKNKYDSLAKLYSQLRQEHLNLLNKFKKLQQKAASAQEAIDRREKLEKDLKSKNVELAGLIRERDRARLDLEKLKGGKDSEIDKLELQIRDLTLQLDNSERNQSSNLSSVFAQHKREIEELKSQLESQSRSINENPDLEQQLREKEEELEIVQQTMDDALQELAKTQKENDQAIDEQIDQVLLDHLDKLISLVDAILASGIKRIQDSVYELDSPMQAGNQNSSPEYLLSIIEKVSSSATDFANSFNDFIADGPNGDHSEIIRSINDFTTSIGDGLLNAKGIIRLAKDENESQSIIELSRLTAEEASNYFTSLLSTELIGDEEAKTEVVITGNLNVQEHLQALSELIENLAPKLNLSARSGDLGEIVDDELKSAATAIDAASSQLSNLFNEPQNPEISSIDFEINKSILSAAIAITNAITLLINAAIESQNEIVQQNKGSSTRAQFYKKHNRWTEGLISAAKSVASSTKILINTADGVLSGQKTHEELIVASNEVAASTVQLVASSRVKATFLSKKQDQLENASKNVTSACKNLVNQVQNILLQRSNNGVNEVDYSKLSNHENKTIEMEQQVEILKLENTLNAARKRLGEIRKYSYRDGDSDEEN</sequence>
<dbReference type="InterPro" id="IPR030224">
    <property type="entry name" value="Sla2_fam"/>
</dbReference>
<evidence type="ECO:0000313" key="9">
    <source>
        <dbReference type="EMBL" id="KAH3680112.1"/>
    </source>
</evidence>
<protein>
    <submittedName>
        <fullName evidence="9">Uncharacterized protein</fullName>
    </submittedName>
</protein>
<dbReference type="AlphaFoldDB" id="A0A9P8PYV5"/>
<dbReference type="Gene3D" id="1.25.40.90">
    <property type="match status" value="1"/>
</dbReference>
<feature type="compositionally biased region" description="Polar residues" evidence="6">
    <location>
        <begin position="273"/>
        <end position="295"/>
    </location>
</feature>
<dbReference type="GO" id="GO:0030479">
    <property type="term" value="C:actin cortical patch"/>
    <property type="evidence" value="ECO:0007669"/>
    <property type="project" value="TreeGrafter"/>
</dbReference>
<dbReference type="GO" id="GO:0051015">
    <property type="term" value="F:actin filament binding"/>
    <property type="evidence" value="ECO:0007669"/>
    <property type="project" value="TreeGrafter"/>
</dbReference>
<dbReference type="SUPFAM" id="SSF90257">
    <property type="entry name" value="Myosin rod fragments"/>
    <property type="match status" value="1"/>
</dbReference>
<evidence type="ECO:0000259" key="8">
    <source>
        <dbReference type="PROSITE" id="PS50945"/>
    </source>
</evidence>
<dbReference type="PROSITE" id="PS50945">
    <property type="entry name" value="I_LWEQ"/>
    <property type="match status" value="1"/>
</dbReference>
<dbReference type="Gene3D" id="1.20.1410.10">
    <property type="entry name" value="I/LWEQ domain"/>
    <property type="match status" value="1"/>
</dbReference>